<dbReference type="Pfam" id="PF12804">
    <property type="entry name" value="NTP_transf_3"/>
    <property type="match status" value="1"/>
</dbReference>
<dbReference type="Proteomes" id="UP001596516">
    <property type="component" value="Unassembled WGS sequence"/>
</dbReference>
<dbReference type="InterPro" id="IPR025877">
    <property type="entry name" value="MobA-like_NTP_Trfase"/>
</dbReference>
<dbReference type="SUPFAM" id="SSF53448">
    <property type="entry name" value="Nucleotide-diphospho-sugar transferases"/>
    <property type="match status" value="1"/>
</dbReference>
<keyword evidence="4" id="KW-1185">Reference proteome</keyword>
<name>A0ABW2UJH7_9RHOB</name>
<dbReference type="GO" id="GO:0016740">
    <property type="term" value="F:transferase activity"/>
    <property type="evidence" value="ECO:0007669"/>
    <property type="project" value="UniProtKB-KW"/>
</dbReference>
<dbReference type="CDD" id="cd04182">
    <property type="entry name" value="GT_2_like_f"/>
    <property type="match status" value="1"/>
</dbReference>
<comment type="caution">
    <text evidence="3">The sequence shown here is derived from an EMBL/GenBank/DDBJ whole genome shotgun (WGS) entry which is preliminary data.</text>
</comment>
<accession>A0ABW2UJH7</accession>
<feature type="domain" description="MobA-like NTP transferase" evidence="2">
    <location>
        <begin position="6"/>
        <end position="163"/>
    </location>
</feature>
<dbReference type="EMBL" id="JBHTFQ010000006">
    <property type="protein sequence ID" value="MFC7704871.1"/>
    <property type="molecule type" value="Genomic_DNA"/>
</dbReference>
<dbReference type="InterPro" id="IPR029044">
    <property type="entry name" value="Nucleotide-diphossugar_trans"/>
</dbReference>
<dbReference type="PANTHER" id="PTHR43777:SF1">
    <property type="entry name" value="MOLYBDENUM COFACTOR CYTIDYLYLTRANSFERASE"/>
    <property type="match status" value="1"/>
</dbReference>
<keyword evidence="1" id="KW-0460">Magnesium</keyword>
<evidence type="ECO:0000313" key="4">
    <source>
        <dbReference type="Proteomes" id="UP001596516"/>
    </source>
</evidence>
<evidence type="ECO:0000259" key="2">
    <source>
        <dbReference type="Pfam" id="PF12804"/>
    </source>
</evidence>
<proteinExistence type="predicted"/>
<reference evidence="4" key="1">
    <citation type="journal article" date="2019" name="Int. J. Syst. Evol. Microbiol.">
        <title>The Global Catalogue of Microorganisms (GCM) 10K type strain sequencing project: providing services to taxonomists for standard genome sequencing and annotation.</title>
        <authorList>
            <consortium name="The Broad Institute Genomics Platform"/>
            <consortium name="The Broad Institute Genome Sequencing Center for Infectious Disease"/>
            <person name="Wu L."/>
            <person name="Ma J."/>
        </authorList>
    </citation>
    <scope>NUCLEOTIDE SEQUENCE [LARGE SCALE GENOMIC DNA]</scope>
    <source>
        <strain evidence="4">CGMCC 1.12750</strain>
    </source>
</reference>
<evidence type="ECO:0000256" key="1">
    <source>
        <dbReference type="ARBA" id="ARBA00022842"/>
    </source>
</evidence>
<keyword evidence="3" id="KW-0808">Transferase</keyword>
<dbReference type="Gene3D" id="3.90.550.10">
    <property type="entry name" value="Spore Coat Polysaccharide Biosynthesis Protein SpsA, Chain A"/>
    <property type="match status" value="1"/>
</dbReference>
<organism evidence="3 4">
    <name type="scientific">Plastorhodobacter daqingensis</name>
    <dbReference type="NCBI Taxonomy" id="1387281"/>
    <lineage>
        <taxon>Bacteria</taxon>
        <taxon>Pseudomonadati</taxon>
        <taxon>Pseudomonadota</taxon>
        <taxon>Alphaproteobacteria</taxon>
        <taxon>Rhodobacterales</taxon>
        <taxon>Paracoccaceae</taxon>
        <taxon>Plastorhodobacter</taxon>
    </lineage>
</organism>
<evidence type="ECO:0000313" key="3">
    <source>
        <dbReference type="EMBL" id="MFC7704871.1"/>
    </source>
</evidence>
<gene>
    <name evidence="3" type="ORF">ACFQXB_11755</name>
</gene>
<dbReference type="PANTHER" id="PTHR43777">
    <property type="entry name" value="MOLYBDENUM COFACTOR CYTIDYLYLTRANSFERASE"/>
    <property type="match status" value="1"/>
</dbReference>
<sequence>MTVAILIPAAGASRRMRGRDKLLEPVAGVPLLARQAAVARATGAEVLVTLPPGDPARRRALSADQPVLTVADAGTGLAASLRAGVAALAWAEAVMILLADLPEIGTDDLLALIAAWRATPGQILRASAGTVPGHPVIFPRALFGQFADLSGDRGARPILQAHADSVRLFPLPGRRAITDLDTPEDWAAWRAGR</sequence>
<dbReference type="RefSeq" id="WP_377403740.1">
    <property type="nucleotide sequence ID" value="NZ_JBHTFQ010000006.1"/>
</dbReference>
<protein>
    <submittedName>
        <fullName evidence="3">NTP transferase domain-containing protein</fullName>
    </submittedName>
</protein>